<reference evidence="2 3" key="1">
    <citation type="submission" date="2017-05" db="EMBL/GenBank/DDBJ databases">
        <authorList>
            <person name="Qiu J.G."/>
            <person name="He J."/>
        </authorList>
    </citation>
    <scope>NUCLEOTIDE SEQUENCE [LARGE SCALE GENOMIC DNA]</scope>
    <source>
        <strain evidence="2 3">JQ135</strain>
    </source>
</reference>
<evidence type="ECO:0000256" key="1">
    <source>
        <dbReference type="SAM" id="SignalP"/>
    </source>
</evidence>
<evidence type="ECO:0000313" key="3">
    <source>
        <dbReference type="Proteomes" id="UP000214561"/>
    </source>
</evidence>
<dbReference type="RefSeq" id="WP_094196302.1">
    <property type="nucleotide sequence ID" value="NZ_CP021641.1"/>
</dbReference>
<feature type="signal peptide" evidence="1">
    <location>
        <begin position="1"/>
        <end position="18"/>
    </location>
</feature>
<dbReference type="PROSITE" id="PS51257">
    <property type="entry name" value="PROKAR_LIPOPROTEIN"/>
    <property type="match status" value="1"/>
</dbReference>
<dbReference type="EMBL" id="CP021641">
    <property type="protein sequence ID" value="ASR89202.1"/>
    <property type="molecule type" value="Genomic_DNA"/>
</dbReference>
<name>A0AB33D024_ALCFA</name>
<evidence type="ECO:0008006" key="4">
    <source>
        <dbReference type="Google" id="ProtNLM"/>
    </source>
</evidence>
<organism evidence="2 3">
    <name type="scientific">Alcaligenes faecalis</name>
    <dbReference type="NCBI Taxonomy" id="511"/>
    <lineage>
        <taxon>Bacteria</taxon>
        <taxon>Pseudomonadati</taxon>
        <taxon>Pseudomonadota</taxon>
        <taxon>Betaproteobacteria</taxon>
        <taxon>Burkholderiales</taxon>
        <taxon>Alcaligenaceae</taxon>
        <taxon>Alcaligenes</taxon>
    </lineage>
</organism>
<keyword evidence="1" id="KW-0732">Signal</keyword>
<evidence type="ECO:0000313" key="2">
    <source>
        <dbReference type="EMBL" id="ASR89202.1"/>
    </source>
</evidence>
<proteinExistence type="predicted"/>
<dbReference type="Proteomes" id="UP000214561">
    <property type="component" value="Chromosome"/>
</dbReference>
<dbReference type="AlphaFoldDB" id="A0AB33D024"/>
<dbReference type="KEGG" id="afq:AFA_06945"/>
<gene>
    <name evidence="2" type="ORF">AFA_06945</name>
</gene>
<sequence length="174" mass="18839">MKVLAGALLLSATFLAGCATTSGLEPTVSKSGFDGATVVNIVPHGNTCAEHCTQIGAQWNSQSPTKAILTIGVLGYTGFRNIEKVELRIGKDVRVLEPNPGLTRHVKEQYMTFYESKKDYTVNLDLVRNIIASNDVWLRISTNDGVIEDAIVSGAQDSKGFNALKRFIAEVDSH</sequence>
<feature type="chain" id="PRO_5044209487" description="Lipoprotein" evidence="1">
    <location>
        <begin position="19"/>
        <end position="174"/>
    </location>
</feature>
<accession>A0AB33D024</accession>
<protein>
    <recommendedName>
        <fullName evidence="4">Lipoprotein</fullName>
    </recommendedName>
</protein>